<dbReference type="GO" id="GO:0007155">
    <property type="term" value="P:cell adhesion"/>
    <property type="evidence" value="ECO:0007669"/>
    <property type="project" value="UniProtKB-KW"/>
</dbReference>
<feature type="domain" description="Fibronectin type-III" evidence="24">
    <location>
        <begin position="814"/>
        <end position="906"/>
    </location>
</feature>
<comment type="subcellular location">
    <subcellularLocation>
        <location evidence="1">Membrane</location>
        <topology evidence="1">Single-pass membrane protein</topology>
    </subcellularLocation>
</comment>
<evidence type="ECO:0000313" key="25">
    <source>
        <dbReference type="Ensembl" id="ENSAPOP00000007582.1"/>
    </source>
</evidence>
<dbReference type="FunFam" id="2.60.40.10:FF:000082">
    <property type="entry name" value="receptor-type tyrosine-protein phosphatase delta isoform X2"/>
    <property type="match status" value="1"/>
</dbReference>
<evidence type="ECO:0000256" key="15">
    <source>
        <dbReference type="ARBA" id="ARBA00023180"/>
    </source>
</evidence>
<evidence type="ECO:0000256" key="4">
    <source>
        <dbReference type="ARBA" id="ARBA00022674"/>
    </source>
</evidence>
<keyword evidence="12 19" id="KW-0472">Membrane</keyword>
<evidence type="ECO:0000259" key="24">
    <source>
        <dbReference type="PROSITE" id="PS50853"/>
    </source>
</evidence>
<dbReference type="SMART" id="SM00060">
    <property type="entry name" value="FN3"/>
    <property type="match status" value="7"/>
</dbReference>
<dbReference type="FunFam" id="2.60.40.10:FF:000128">
    <property type="entry name" value="receptor-type tyrosine-protein phosphatase delta isoform X2"/>
    <property type="match status" value="1"/>
</dbReference>
<dbReference type="Pfam" id="PF00102">
    <property type="entry name" value="Y_phosphatase"/>
    <property type="match status" value="2"/>
</dbReference>
<dbReference type="GO" id="GO:0016020">
    <property type="term" value="C:membrane"/>
    <property type="evidence" value="ECO:0007669"/>
    <property type="project" value="UniProtKB-SubCell"/>
</dbReference>
<dbReference type="InterPro" id="IPR013783">
    <property type="entry name" value="Ig-like_fold"/>
</dbReference>
<evidence type="ECO:0000256" key="5">
    <source>
        <dbReference type="ARBA" id="ARBA00022692"/>
    </source>
</evidence>
<evidence type="ECO:0000259" key="21">
    <source>
        <dbReference type="PROSITE" id="PS50055"/>
    </source>
</evidence>
<evidence type="ECO:0000256" key="9">
    <source>
        <dbReference type="ARBA" id="ARBA00022889"/>
    </source>
</evidence>
<evidence type="ECO:0000259" key="22">
    <source>
        <dbReference type="PROSITE" id="PS50056"/>
    </source>
</evidence>
<dbReference type="Proteomes" id="UP000257200">
    <property type="component" value="Unplaced"/>
</dbReference>
<keyword evidence="5 19" id="KW-0812">Transmembrane</keyword>
<dbReference type="FunFam" id="2.60.40.10:FF:000036">
    <property type="entry name" value="receptor-type tyrosine-protein phosphatase delta isoform X1"/>
    <property type="match status" value="1"/>
</dbReference>
<dbReference type="Gene3D" id="2.60.40.10">
    <property type="entry name" value="Immunoglobulins"/>
    <property type="match status" value="10"/>
</dbReference>
<dbReference type="CDD" id="cd00063">
    <property type="entry name" value="FN3"/>
    <property type="match status" value="7"/>
</dbReference>
<dbReference type="InterPro" id="IPR003599">
    <property type="entry name" value="Ig_sub"/>
</dbReference>
<dbReference type="PROSITE" id="PS50056">
    <property type="entry name" value="TYR_PHOSPHATASE_2"/>
    <property type="match status" value="2"/>
</dbReference>
<feature type="domain" description="Fibronectin type-III" evidence="24">
    <location>
        <begin position="521"/>
        <end position="611"/>
    </location>
</feature>
<dbReference type="Pfam" id="PF00041">
    <property type="entry name" value="fn3"/>
    <property type="match status" value="6"/>
</dbReference>
<dbReference type="SUPFAM" id="SSF48726">
    <property type="entry name" value="Immunoglobulin"/>
    <property type="match status" value="3"/>
</dbReference>
<evidence type="ECO:0000256" key="8">
    <source>
        <dbReference type="ARBA" id="ARBA00022801"/>
    </source>
</evidence>
<proteinExistence type="inferred from homology"/>
<comment type="catalytic activity">
    <reaction evidence="18">
        <text>O-phospho-L-tyrosyl-[protein] + H2O = L-tyrosyl-[protein] + phosphate</text>
        <dbReference type="Rhea" id="RHEA:10684"/>
        <dbReference type="Rhea" id="RHEA-COMP:10136"/>
        <dbReference type="Rhea" id="RHEA-COMP:20101"/>
        <dbReference type="ChEBI" id="CHEBI:15377"/>
        <dbReference type="ChEBI" id="CHEBI:43474"/>
        <dbReference type="ChEBI" id="CHEBI:46858"/>
        <dbReference type="ChEBI" id="CHEBI:61978"/>
        <dbReference type="EC" id="3.1.3.48"/>
    </reaction>
</comment>
<dbReference type="PANTHER" id="PTHR46957:SF9">
    <property type="entry name" value="PROTEIN-TYROSINE-PHOSPHATASE"/>
    <property type="match status" value="1"/>
</dbReference>
<dbReference type="SMART" id="SM00404">
    <property type="entry name" value="PTPc_motif"/>
    <property type="match status" value="2"/>
</dbReference>
<dbReference type="InterPro" id="IPR036116">
    <property type="entry name" value="FN3_sf"/>
</dbReference>
<dbReference type="InterPro" id="IPR003595">
    <property type="entry name" value="Tyr_Pase_cat"/>
</dbReference>
<evidence type="ECO:0000256" key="19">
    <source>
        <dbReference type="SAM" id="Phobius"/>
    </source>
</evidence>
<dbReference type="Pfam" id="PF07679">
    <property type="entry name" value="I-set"/>
    <property type="match status" value="2"/>
</dbReference>
<dbReference type="FunFam" id="3.90.190.10:FF:000001">
    <property type="entry name" value="Receptor-type tyrosine-protein phosphatase F isoform A"/>
    <property type="match status" value="1"/>
</dbReference>
<dbReference type="PROSITE" id="PS50835">
    <property type="entry name" value="IG_LIKE"/>
    <property type="match status" value="3"/>
</dbReference>
<dbReference type="GeneTree" id="ENSGT00940000155060"/>
<evidence type="ECO:0000256" key="20">
    <source>
        <dbReference type="SAM" id="SignalP"/>
    </source>
</evidence>
<feature type="chain" id="PRO_5018705716" description="Receptor-type tyrosine-protein phosphatase F" evidence="20">
    <location>
        <begin position="31"/>
        <end position="1819"/>
    </location>
</feature>
<dbReference type="SMART" id="SM00194">
    <property type="entry name" value="PTPc"/>
    <property type="match status" value="2"/>
</dbReference>
<evidence type="ECO:0000256" key="17">
    <source>
        <dbReference type="ARBA" id="ARBA00044158"/>
    </source>
</evidence>
<dbReference type="SUPFAM" id="SSF49265">
    <property type="entry name" value="Fibronectin type III"/>
    <property type="match status" value="4"/>
</dbReference>
<feature type="domain" description="Ig-like" evidence="23">
    <location>
        <begin position="239"/>
        <end position="321"/>
    </location>
</feature>
<dbReference type="InterPro" id="IPR016130">
    <property type="entry name" value="Tyr_Pase_AS"/>
</dbReference>
<keyword evidence="26" id="KW-1185">Reference proteome</keyword>
<keyword evidence="15" id="KW-0325">Glycoprotein</keyword>
<feature type="domain" description="Ig-like" evidence="23">
    <location>
        <begin position="34"/>
        <end position="124"/>
    </location>
</feature>
<evidence type="ECO:0000256" key="16">
    <source>
        <dbReference type="ARBA" id="ARBA00023319"/>
    </source>
</evidence>
<comment type="similarity">
    <text evidence="2">Belongs to the protein-tyrosine phosphatase family. Receptor class 2A subfamily.</text>
</comment>
<dbReference type="FunFam" id="2.60.40.10:FF:000353">
    <property type="entry name" value="receptor-type tyrosine-protein phosphatase F isoform X1"/>
    <property type="match status" value="1"/>
</dbReference>
<dbReference type="InterPro" id="IPR050713">
    <property type="entry name" value="RTP_Phos/Ushers"/>
</dbReference>
<evidence type="ECO:0000256" key="3">
    <source>
        <dbReference type="ARBA" id="ARBA00013064"/>
    </source>
</evidence>
<evidence type="ECO:0000256" key="10">
    <source>
        <dbReference type="ARBA" id="ARBA00022912"/>
    </source>
</evidence>
<dbReference type="InterPro" id="IPR003961">
    <property type="entry name" value="FN3_dom"/>
</dbReference>
<evidence type="ECO:0000256" key="13">
    <source>
        <dbReference type="ARBA" id="ARBA00023157"/>
    </source>
</evidence>
<protein>
    <recommendedName>
        <fullName evidence="17">Receptor-type tyrosine-protein phosphatase F</fullName>
        <ecNumber evidence="3">3.1.3.48</ecNumber>
    </recommendedName>
</protein>
<dbReference type="Gene3D" id="3.90.190.10">
    <property type="entry name" value="Protein tyrosine phosphatase superfamily"/>
    <property type="match status" value="2"/>
</dbReference>
<evidence type="ECO:0000256" key="14">
    <source>
        <dbReference type="ARBA" id="ARBA00023170"/>
    </source>
</evidence>
<evidence type="ECO:0000313" key="26">
    <source>
        <dbReference type="Proteomes" id="UP000257200"/>
    </source>
</evidence>
<dbReference type="FunFam" id="2.60.40.10:FF:000066">
    <property type="entry name" value="receptor-type tyrosine-protein phosphatase delta isoform X1"/>
    <property type="match status" value="1"/>
</dbReference>
<feature type="domain" description="Tyrosine specific protein phosphatases" evidence="22">
    <location>
        <begin position="1728"/>
        <end position="1801"/>
    </location>
</feature>
<evidence type="ECO:0000259" key="23">
    <source>
        <dbReference type="PROSITE" id="PS50835"/>
    </source>
</evidence>
<feature type="transmembrane region" description="Helical" evidence="19">
    <location>
        <begin position="1160"/>
        <end position="1183"/>
    </location>
</feature>
<reference evidence="25" key="1">
    <citation type="submission" date="2025-08" db="UniProtKB">
        <authorList>
            <consortium name="Ensembl"/>
        </authorList>
    </citation>
    <scope>IDENTIFICATION</scope>
</reference>
<keyword evidence="7" id="KW-0677">Repeat</keyword>
<feature type="domain" description="Fibronectin type-III" evidence="24">
    <location>
        <begin position="328"/>
        <end position="419"/>
    </location>
</feature>
<dbReference type="FunFam" id="2.60.40.10:FF:000010">
    <property type="entry name" value="receptor-type tyrosine-protein phosphatase delta isoform X1"/>
    <property type="match status" value="1"/>
</dbReference>
<evidence type="ECO:0000256" key="2">
    <source>
        <dbReference type="ARBA" id="ARBA00010504"/>
    </source>
</evidence>
<keyword evidence="9" id="KW-0130">Cell adhesion</keyword>
<dbReference type="PROSITE" id="PS50853">
    <property type="entry name" value="FN3"/>
    <property type="match status" value="6"/>
</dbReference>
<dbReference type="SMART" id="SM00409">
    <property type="entry name" value="IG"/>
    <property type="match status" value="3"/>
</dbReference>
<name>A0A3Q1EV06_9TELE</name>
<reference evidence="25" key="2">
    <citation type="submission" date="2025-09" db="UniProtKB">
        <authorList>
            <consortium name="Ensembl"/>
        </authorList>
    </citation>
    <scope>IDENTIFICATION</scope>
</reference>
<dbReference type="InterPro" id="IPR013098">
    <property type="entry name" value="Ig_I-set"/>
</dbReference>
<dbReference type="PRINTS" id="PR00700">
    <property type="entry name" value="PRTYPHPHTASE"/>
</dbReference>
<dbReference type="GO" id="GO:0008201">
    <property type="term" value="F:heparin binding"/>
    <property type="evidence" value="ECO:0007669"/>
    <property type="project" value="UniProtKB-KW"/>
</dbReference>
<feature type="domain" description="Fibronectin type-III" evidence="24">
    <location>
        <begin position="423"/>
        <end position="517"/>
    </location>
</feature>
<feature type="domain" description="Fibronectin type-III" evidence="24">
    <location>
        <begin position="716"/>
        <end position="809"/>
    </location>
</feature>
<dbReference type="EC" id="3.1.3.48" evidence="3"/>
<feature type="domain" description="Ig-like" evidence="23">
    <location>
        <begin position="136"/>
        <end position="231"/>
    </location>
</feature>
<dbReference type="FunFam" id="2.60.40.10:FF:000023">
    <property type="entry name" value="receptor-type tyrosine-protein phosphatase delta isoform X2"/>
    <property type="match status" value="1"/>
</dbReference>
<dbReference type="InterPro" id="IPR003598">
    <property type="entry name" value="Ig_sub2"/>
</dbReference>
<dbReference type="FunFam" id="3.90.190.10:FF:000002">
    <property type="entry name" value="receptor-type tyrosine-protein phosphatase delta isoform X2"/>
    <property type="match status" value="1"/>
</dbReference>
<evidence type="ECO:0000256" key="11">
    <source>
        <dbReference type="ARBA" id="ARBA00022989"/>
    </source>
</evidence>
<dbReference type="GO" id="GO:0004725">
    <property type="term" value="F:protein tyrosine phosphatase activity"/>
    <property type="evidence" value="ECO:0007669"/>
    <property type="project" value="UniProtKB-EC"/>
</dbReference>
<dbReference type="InterPro" id="IPR029021">
    <property type="entry name" value="Prot-tyrosine_phosphatase-like"/>
</dbReference>
<feature type="domain" description="Tyrosine-protein phosphatase" evidence="21">
    <location>
        <begin position="1264"/>
        <end position="1519"/>
    </location>
</feature>
<dbReference type="InterPro" id="IPR000387">
    <property type="entry name" value="Tyr_Pase_dom"/>
</dbReference>
<dbReference type="PANTHER" id="PTHR46957">
    <property type="entry name" value="CYTOKINE RECEPTOR"/>
    <property type="match status" value="1"/>
</dbReference>
<organism evidence="25 26">
    <name type="scientific">Acanthochromis polyacanthus</name>
    <name type="common">spiny chromis</name>
    <dbReference type="NCBI Taxonomy" id="80966"/>
    <lineage>
        <taxon>Eukaryota</taxon>
        <taxon>Metazoa</taxon>
        <taxon>Chordata</taxon>
        <taxon>Craniata</taxon>
        <taxon>Vertebrata</taxon>
        <taxon>Euteleostomi</taxon>
        <taxon>Actinopterygii</taxon>
        <taxon>Neopterygii</taxon>
        <taxon>Teleostei</taxon>
        <taxon>Neoteleostei</taxon>
        <taxon>Acanthomorphata</taxon>
        <taxon>Ovalentaria</taxon>
        <taxon>Pomacentridae</taxon>
        <taxon>Acanthochromis</taxon>
    </lineage>
</organism>
<feature type="domain" description="Fibronectin type-III" evidence="24">
    <location>
        <begin position="616"/>
        <end position="715"/>
    </location>
</feature>
<dbReference type="PRINTS" id="PR00014">
    <property type="entry name" value="FNTYPEIII"/>
</dbReference>
<evidence type="ECO:0000256" key="12">
    <source>
        <dbReference type="ARBA" id="ARBA00023136"/>
    </source>
</evidence>
<dbReference type="InterPro" id="IPR036179">
    <property type="entry name" value="Ig-like_dom_sf"/>
</dbReference>
<dbReference type="FunFam" id="2.60.40.10:FF:000027">
    <property type="entry name" value="receptor-type tyrosine-protein phosphatase delta isoform X1"/>
    <property type="match status" value="1"/>
</dbReference>
<evidence type="ECO:0000256" key="6">
    <source>
        <dbReference type="ARBA" id="ARBA00022729"/>
    </source>
</evidence>
<accession>A0A3Q1EV06</accession>
<evidence type="ECO:0000256" key="18">
    <source>
        <dbReference type="ARBA" id="ARBA00051722"/>
    </source>
</evidence>
<keyword evidence="6 20" id="KW-0732">Signal</keyword>
<dbReference type="CDD" id="cd05738">
    <property type="entry name" value="IgI_2_RPTP_IIa_LAR_like"/>
    <property type="match status" value="1"/>
</dbReference>
<feature type="domain" description="Tyrosine-protein phosphatase" evidence="21">
    <location>
        <begin position="1551"/>
        <end position="1810"/>
    </location>
</feature>
<feature type="domain" description="Tyrosine specific protein phosphatases" evidence="22">
    <location>
        <begin position="1439"/>
        <end position="1510"/>
    </location>
</feature>
<sequence>MDLRFRRLSFLSRAALHLLLLARLVLPSHTESMPSFIKSPDDQTGISGGVASFVCQAVGEPKPRITWMKKGKKVSSQRFEVIEFDDGSGSVLRIQPLRTHRDEAIYECTATNSVGEINTSAKLTVLEEDQIPHGFPTIDMGPQLKVVERTRTATMLCAASGNPDPEIYWFKDFLPVDISSSNGRIKQLRSGGTPIRGALQIENSEESDQGKYECVAVNSAGTRYSAPANLYVRVRRVPPRFSIPPTNHEVMPGGSVNLTCVAVGAPMPYVKWMSGEVELTREDEMPIGRNVLELTNIRQSANYTCVAISSLGMIETTAQITVKALPKPPTSLIVTETTATSVTLTWDSGNPEPVSYYVIQYRAKLSDNGFQEVDGVATTRYSIGGLSPFSEYEFRVMAVNNVGRGPPSGIVDTRTSEQAPSSPPLHVQARMLSSSTMLIQWETPEEPNGQIRGYRVYYSSDPDAPLNAWQKHNTDDSQFTTISGLTTDITYSLRVLGFTSVGDGPPSDILQIKTQQGVPAQPSDFEAEAELDSRIMLSWLWPVQDPIIGFELLYWEANNPTDKHRVTFDAAGSYAVDGLKPDTLYMFSLAARSVMGLGVFTQPIEARTAQSLPGAPPRKVEAEALNSTALRVTWKPPLPVKQHGQIRGYQLVYSRQENGEPHGQPLIMDVALPDAQEAIITGLIPETTYSVTVAAYTTKGDGARSKSKVVTTTGAVPGKPTMMISTTIGNTALIQWQPPKEMVGEHVGYQLQYKRAEEEAFTVKDFRKTDDHFTVTGLHKGATYIFKLCAKNRAGNGEEYMKEISTPEDIPSSYPQNLSVVGLTATSTKLAWDPPPLAERNGKIVKYVVVYRDINSHHNNTNITTETEMTVQGLQPDTTYDIRVQAFTSKGGGPISPSIQSRTMSTSMPDLPSVFTKNFGVKAVMKTSVLLTWEVPETYKSQVPLKILYNQQSVEVQGNLKRKLITQLQPDTDYSFVLMSRGNSAGGLQQQVSIRTAPDLLTMKPARYQDEVEEGGKVTISLPKVPAGASVRWYYIVVVPVTTASQRRWENPEDMDIHELLEADADSSLQRKKRQSQDFLQPYIAAKLDALPEIFTLGDEKKYNGYYNKPLPGQQQYRCFVLADLADHESQRTFAASPFSEPLMVKLSGVIRQPQEDPEMLWVMGPVLAVILIIIIVIAILLFKSKQERKRTSPAKDEHMAGVKDSLLAHSSDPVEMRRLNYQTQGSSALSVPNTPRMREHPPIAICDLADHTERLKANDGLHFSQEYESIDPGQQFTWEHSNLEVNKPKNRYANVIAYDHSRVILTPVDGVPGSDYINANYIDGYRKQNAYIATQGPLPETLSDFWRMVWEQRTCTIVMMTRLEEKSRVKCDQYWPSRGTETYGMIQVTMLDTVELATYSVRTFALYKNGSSEKREVRQFQFLAWPDHGVPEYPTPTLAFLRRVKACNPPDAGPMVVHCSAGVGRTGCFIVIDAMLERMKHEKSVDIYGHVTCMRAQRNYMVQTEDQYIFIHEALLEAATCGNTEVPARNLYAHIQKLTQVPPGDTVTAMELEFKKLANSKAHTSRFISANLPCNKFKNRLVNIMPFESTRVCLQPIRGVEGSDYINASFIDGYRQQKAYMATQGPLAETTEDFWRMLWEHNSTIVVMLTKLREMGREKCHQYWPAERSARYQYFVVDPMAEYNMPQYILREFKVTDARDGQSRTIRQFQFTDWPEQGVPKTGEGFIDFIGQVHKTKEQFGQDGPITVHCSAGVGRTGVFITLSIVLERMRYEGVVDLFQTVKTLRTQRPAMVQTEDQYQLCYRAALEYLGSFDHYAT</sequence>
<dbReference type="SMART" id="SM00408">
    <property type="entry name" value="IGc2"/>
    <property type="match status" value="3"/>
</dbReference>
<dbReference type="Pfam" id="PF13927">
    <property type="entry name" value="Ig_3"/>
    <property type="match status" value="1"/>
</dbReference>
<dbReference type="FunFam" id="2.60.40.10:FF:000144">
    <property type="entry name" value="receptor-type tyrosine-protein phosphatase delta isoform X1"/>
    <property type="match status" value="1"/>
</dbReference>
<dbReference type="InterPro" id="IPR007110">
    <property type="entry name" value="Ig-like_dom"/>
</dbReference>
<keyword evidence="8" id="KW-0378">Hydrolase</keyword>
<dbReference type="InterPro" id="IPR000242">
    <property type="entry name" value="PTP_cat"/>
</dbReference>
<dbReference type="Ensembl" id="ENSAPOT00000004705.1">
    <property type="protein sequence ID" value="ENSAPOP00000007582.1"/>
    <property type="gene ID" value="ENSAPOG00000009749.1"/>
</dbReference>
<dbReference type="CDD" id="cd05739">
    <property type="entry name" value="IgI_3_RPTP_IIa_LAR_like"/>
    <property type="match status" value="1"/>
</dbReference>
<feature type="signal peptide" evidence="20">
    <location>
        <begin position="1"/>
        <end position="30"/>
    </location>
</feature>
<keyword evidence="14" id="KW-0675">Receptor</keyword>
<evidence type="ECO:0000256" key="1">
    <source>
        <dbReference type="ARBA" id="ARBA00004167"/>
    </source>
</evidence>
<dbReference type="SUPFAM" id="SSF52799">
    <property type="entry name" value="(Phosphotyrosine protein) phosphatases II"/>
    <property type="match status" value="2"/>
</dbReference>
<dbReference type="PROSITE" id="PS50055">
    <property type="entry name" value="TYR_PHOSPHATASE_PTP"/>
    <property type="match status" value="2"/>
</dbReference>
<keyword evidence="16" id="KW-0393">Immunoglobulin domain</keyword>
<keyword evidence="11 19" id="KW-1133">Transmembrane helix</keyword>
<dbReference type="PROSITE" id="PS00383">
    <property type="entry name" value="TYR_PHOSPHATASE_1"/>
    <property type="match status" value="2"/>
</dbReference>
<dbReference type="FunFam" id="2.60.40.10:FF:000015">
    <property type="entry name" value="receptor-type tyrosine-protein phosphatase delta isoform X2"/>
    <property type="match status" value="1"/>
</dbReference>
<keyword evidence="4" id="KW-0358">Heparin-binding</keyword>
<dbReference type="CDD" id="cd14629">
    <property type="entry name" value="R-PTP-F-2"/>
    <property type="match status" value="1"/>
</dbReference>
<keyword evidence="10" id="KW-0904">Protein phosphatase</keyword>
<evidence type="ECO:0000256" key="7">
    <source>
        <dbReference type="ARBA" id="ARBA00022737"/>
    </source>
</evidence>
<keyword evidence="13" id="KW-1015">Disulfide bond</keyword>